<evidence type="ECO:0000313" key="10">
    <source>
        <dbReference type="EnsemblMetazoa" id="SMAR012337-PA"/>
    </source>
</evidence>
<dbReference type="GO" id="GO:0031267">
    <property type="term" value="F:small GTPase binding"/>
    <property type="evidence" value="ECO:0007669"/>
    <property type="project" value="InterPro"/>
</dbReference>
<dbReference type="EnsemblMetazoa" id="SMAR012337-RA">
    <property type="protein sequence ID" value="SMAR012337-PA"/>
    <property type="gene ID" value="SMAR012337"/>
</dbReference>
<feature type="domain" description="Importin N-terminal" evidence="9">
    <location>
        <begin position="915"/>
        <end position="982"/>
    </location>
</feature>
<keyword evidence="2" id="KW-0813">Transport</keyword>
<dbReference type="PANTHER" id="PTHR10527">
    <property type="entry name" value="IMPORTIN BETA"/>
    <property type="match status" value="1"/>
</dbReference>
<protein>
    <recommendedName>
        <fullName evidence="9">Importin N-terminal domain-containing protein</fullName>
    </recommendedName>
</protein>
<evidence type="ECO:0000256" key="2">
    <source>
        <dbReference type="ARBA" id="ARBA00022448"/>
    </source>
</evidence>
<evidence type="ECO:0000256" key="7">
    <source>
        <dbReference type="PROSITE-ProRule" id="PRU00103"/>
    </source>
</evidence>
<dbReference type="GO" id="GO:0005737">
    <property type="term" value="C:cytoplasm"/>
    <property type="evidence" value="ECO:0007669"/>
    <property type="project" value="UniProtKB-SubCell"/>
</dbReference>
<dbReference type="InterPro" id="IPR011989">
    <property type="entry name" value="ARM-like"/>
</dbReference>
<dbReference type="PROSITE" id="PS50077">
    <property type="entry name" value="HEAT_REPEAT"/>
    <property type="match status" value="1"/>
</dbReference>
<dbReference type="eggNOG" id="KOG1241">
    <property type="taxonomic scope" value="Eukaryota"/>
</dbReference>
<dbReference type="InterPro" id="IPR001494">
    <property type="entry name" value="Importin-beta_N"/>
</dbReference>
<accession>T1JET4</accession>
<dbReference type="PROSITE" id="PS50166">
    <property type="entry name" value="IMPORTIN_B_NT"/>
    <property type="match status" value="2"/>
</dbReference>
<dbReference type="InterPro" id="IPR021133">
    <property type="entry name" value="HEAT_type_2"/>
</dbReference>
<dbReference type="EMBL" id="JH432130">
    <property type="status" value="NOT_ANNOTATED_CDS"/>
    <property type="molecule type" value="Genomic_DNA"/>
</dbReference>
<dbReference type="Pfam" id="PF02985">
    <property type="entry name" value="HEAT"/>
    <property type="match status" value="2"/>
</dbReference>
<dbReference type="STRING" id="126957.T1JET4"/>
<evidence type="ECO:0000313" key="11">
    <source>
        <dbReference type="Proteomes" id="UP000014500"/>
    </source>
</evidence>
<organism evidence="10 11">
    <name type="scientific">Strigamia maritima</name>
    <name type="common">European centipede</name>
    <name type="synonym">Geophilus maritimus</name>
    <dbReference type="NCBI Taxonomy" id="126957"/>
    <lineage>
        <taxon>Eukaryota</taxon>
        <taxon>Metazoa</taxon>
        <taxon>Ecdysozoa</taxon>
        <taxon>Arthropoda</taxon>
        <taxon>Myriapoda</taxon>
        <taxon>Chilopoda</taxon>
        <taxon>Pleurostigmophora</taxon>
        <taxon>Geophilomorpha</taxon>
        <taxon>Linotaeniidae</taxon>
        <taxon>Strigamia</taxon>
    </lineage>
</organism>
<dbReference type="Proteomes" id="UP000014500">
    <property type="component" value="Unassembled WGS sequence"/>
</dbReference>
<dbReference type="InterPro" id="IPR000357">
    <property type="entry name" value="HEAT"/>
</dbReference>
<feature type="transmembrane region" description="Helical" evidence="8">
    <location>
        <begin position="1732"/>
        <end position="1753"/>
    </location>
</feature>
<feature type="domain" description="Importin N-terminal" evidence="9">
    <location>
        <begin position="26"/>
        <end position="107"/>
    </location>
</feature>
<keyword evidence="8" id="KW-0472">Membrane</keyword>
<feature type="repeat" description="HEAT" evidence="7">
    <location>
        <begin position="1295"/>
        <end position="1333"/>
    </location>
</feature>
<keyword evidence="11" id="KW-1185">Reference proteome</keyword>
<dbReference type="InterPro" id="IPR040122">
    <property type="entry name" value="Importin_beta"/>
</dbReference>
<dbReference type="InterPro" id="IPR016024">
    <property type="entry name" value="ARM-type_fold"/>
</dbReference>
<evidence type="ECO:0000256" key="8">
    <source>
        <dbReference type="SAM" id="Phobius"/>
    </source>
</evidence>
<reference evidence="10" key="2">
    <citation type="submission" date="2015-02" db="UniProtKB">
        <authorList>
            <consortium name="EnsemblMetazoa"/>
        </authorList>
    </citation>
    <scope>IDENTIFICATION</scope>
</reference>
<name>T1JET4_STRMM</name>
<evidence type="ECO:0000256" key="1">
    <source>
        <dbReference type="ARBA" id="ARBA00004496"/>
    </source>
</evidence>
<keyword evidence="4" id="KW-0677">Repeat</keyword>
<keyword evidence="3" id="KW-0963">Cytoplasm</keyword>
<dbReference type="HOGENOM" id="CLU_239014_0_0_1"/>
<keyword evidence="8" id="KW-1133">Transmembrane helix</keyword>
<dbReference type="SUPFAM" id="SSF48371">
    <property type="entry name" value="ARM repeat"/>
    <property type="match status" value="2"/>
</dbReference>
<sequence>MINKKMNILHVLEKSLSDDEVQALDALIILQQNSQSNWKEFMMKLSNILSQRWNTPEARKAAGIQFCRELTATEGEKQQDEFNERWMNLHKDIRQWIKDNIIGSIGAESGNPCPAVLCAVSIATVEFGYDEWPELIKVMIQNITSCKSSRTLQEASLQCISVLSRDITGKGRRLLVENSNLILKAIWIGLKDSKPKVIIAAIDGLKNSIELFCTNFENESERELIIHVLCEVAQSSYVPLKIAVFQCFTCIAEYRYQHIEKYMDPQIFAIATDALKYDDKEVRLEVIAFLREICAIEVELKKNTLVSDRKSARNVIFTNKALTNLMPIFMGVLTRYVKWSEKNTDEVANRMDMTWDMYVTFLKQLVHCCKHSNVSKFIVDFGMKNIDKSEWKYRNAAVSALTAVITVEADLIENIFPVFLQLMLQDAHVKVRASAAYAVTKLCSSGHVKTLIANQVLLPALVMGLNDSNEVAVSVCESIGCLALADVEMQSEYFEEIVEKLVDLINRSNGSNRLHKNAACALFFVAGEDRMKGHFAIHKVALAIMHNFRPEAWDNDPTDSLTFLHLSLENLMKHVTSDTVFQICHMIFAVLIISKTSAQLDSQVVAVLLTLVREMGDSFIQYFEPFKTFILTLIERNVKDGVDLIAEICSAVGDKITLYCEEIVKLLIAKLGNKNVSLSAKSQIILVLADLIETIGPVFKIYVDFTIKCIVALQMEVDDMHVENTDFLHLQTELHRCLLKVYSSILHILDGEEATRAVIYQSLLPCIVTIVDTVTDVVTKCNNYLDNFIPRCIEEINDVCSLLDPTVSHVVNTKAIWMLLSMAKNSDSDEIKVMASLVENKMKSFNIVDVTNGPKNILLRGLNFVFKTFSTETLSMKKDRKNKAVVNVKLLKDEMKISALCSSKPKELIDSEWQGYVLKLSKILSKKTIRPEFRQMAATRLRNALTAEDGCLFQMKYDNRWFSFNSRSRQHIKENILKSLGTETINPTPAALCVVSIAAAEFPNGQWPDLMKNLVTNIIDAHSSEAIKEASFQTISCLCQELGSDGRHILLKNSNAIFKAIILGMKDTNIEVVVAAVSAMENAADLFWFNLQVNSDRYTLIQTLYEIAEITDDNVRIAVIQCLKSLLSHHHEKLVDSVDPTFFEIAMKCLLSDSKEVRLKTIDFFKEVCYVEDELRDKMIQASHRFQDAGHYEHENRFYTGTALSYLLPTFMELLAKYVTVNNDSDCDVTQNDIWNKYLGFLKELISCCGSNVGHYIMTFIKENITNCDWRYRNAALVAFNTIIRNSQKDFEPLVLPLIQIMVEDENIEVRASAAHAISEMCTDVLQKAKYQHVLIPALLDGLCDGSKVAAVACNAISNLAFAGKWNQSKYFVVVVQLLLAIIIRSDADNRLQWEAAYTLHFIVGKNIKRCFFAARETVIKIIFILKKFSNAQECQDHLSILHITLEAFLKRLPLKVASQISTLVMESLTRLIKSKFEFLIEVNLLPLISTLIKKKNVAAIRMIRDLCQIVGRRITPYCSDVVPLFIIILKDSNINRGIKKEILSAITYIVLAIGRHFDEYLDSTLTALILLQGQLDEAHVGDHNLYVLIEMHKHLLKSYRAISHVFKSDPDKTAVILKRLEKSLVNIVEIIKLIVQNQYKQLEMYLRLCVEVLHDISRIIDSKMSKLVDCESIVLLLSIGSQSSSREIRSLSALVNKQIDLLKKSSEPLPPEVPLQPQQCESSTRKKRSSLFRIGLKFIYLITGFSLVGRFFRQKKIKNNGKM</sequence>
<dbReference type="Pfam" id="PF25574">
    <property type="entry name" value="TPR_IMB1"/>
    <property type="match status" value="2"/>
</dbReference>
<dbReference type="GO" id="GO:0005634">
    <property type="term" value="C:nucleus"/>
    <property type="evidence" value="ECO:0007669"/>
    <property type="project" value="UniProtKB-SubCell"/>
</dbReference>
<keyword evidence="5" id="KW-0653">Protein transport</keyword>
<dbReference type="Gene3D" id="1.25.10.10">
    <property type="entry name" value="Leucine-rich Repeat Variant"/>
    <property type="match status" value="2"/>
</dbReference>
<proteinExistence type="predicted"/>
<keyword evidence="8" id="KW-0812">Transmembrane</keyword>
<dbReference type="GO" id="GO:0006606">
    <property type="term" value="P:protein import into nucleus"/>
    <property type="evidence" value="ECO:0007669"/>
    <property type="project" value="InterPro"/>
</dbReference>
<dbReference type="PhylomeDB" id="T1JET4"/>
<evidence type="ECO:0000256" key="3">
    <source>
        <dbReference type="ARBA" id="ARBA00022490"/>
    </source>
</evidence>
<comment type="subcellular location">
    <subcellularLocation>
        <location evidence="1">Cytoplasm</location>
    </subcellularLocation>
</comment>
<keyword evidence="6" id="KW-0007">Acetylation</keyword>
<evidence type="ECO:0000259" key="9">
    <source>
        <dbReference type="PROSITE" id="PS50166"/>
    </source>
</evidence>
<dbReference type="InterPro" id="IPR058584">
    <property type="entry name" value="IMB1_TNPO1-like_TPR"/>
</dbReference>
<evidence type="ECO:0000256" key="4">
    <source>
        <dbReference type="ARBA" id="ARBA00022737"/>
    </source>
</evidence>
<reference evidence="11" key="1">
    <citation type="submission" date="2011-05" db="EMBL/GenBank/DDBJ databases">
        <authorList>
            <person name="Richards S.R."/>
            <person name="Qu J."/>
            <person name="Jiang H."/>
            <person name="Jhangiani S.N."/>
            <person name="Agravi P."/>
            <person name="Goodspeed R."/>
            <person name="Gross S."/>
            <person name="Mandapat C."/>
            <person name="Jackson L."/>
            <person name="Mathew T."/>
            <person name="Pu L."/>
            <person name="Thornton R."/>
            <person name="Saada N."/>
            <person name="Wilczek-Boney K.B."/>
            <person name="Lee S."/>
            <person name="Kovar C."/>
            <person name="Wu Y."/>
            <person name="Scherer S.E."/>
            <person name="Worley K.C."/>
            <person name="Muzny D.M."/>
            <person name="Gibbs R."/>
        </authorList>
    </citation>
    <scope>NUCLEOTIDE SEQUENCE</scope>
    <source>
        <strain evidence="11">Brora</strain>
    </source>
</reference>
<evidence type="ECO:0000256" key="5">
    <source>
        <dbReference type="ARBA" id="ARBA00022927"/>
    </source>
</evidence>
<dbReference type="Pfam" id="PF03810">
    <property type="entry name" value="IBN_N"/>
    <property type="match status" value="1"/>
</dbReference>
<evidence type="ECO:0000256" key="6">
    <source>
        <dbReference type="ARBA" id="ARBA00022990"/>
    </source>
</evidence>